<sequence>MNIVDPVAADIAQQQGMDDAAAHTDTAWAAECQKGIAVAATLMLPFQAADLVAAGLVSEPRHPNHWGPQFAAAHRNGVIEPHGVARSKRATVRNSLCRTWIGSIEGGDDT</sequence>
<name>A0ABY3Z457_STRRM</name>
<evidence type="ECO:0000313" key="2">
    <source>
        <dbReference type="Proteomes" id="UP000829494"/>
    </source>
</evidence>
<proteinExistence type="predicted"/>
<organism evidence="1 2">
    <name type="scientific">Streptomyces rimosus subsp. rimosus</name>
    <dbReference type="NCBI Taxonomy" id="132474"/>
    <lineage>
        <taxon>Bacteria</taxon>
        <taxon>Bacillati</taxon>
        <taxon>Actinomycetota</taxon>
        <taxon>Actinomycetes</taxon>
        <taxon>Kitasatosporales</taxon>
        <taxon>Streptomycetaceae</taxon>
        <taxon>Streptomyces</taxon>
    </lineage>
</organism>
<dbReference type="Proteomes" id="UP000829494">
    <property type="component" value="Chromosome"/>
</dbReference>
<gene>
    <name evidence="1" type="ORF">SRIMR7_23325</name>
</gene>
<dbReference type="GeneID" id="66855798"/>
<dbReference type="EMBL" id="CP094298">
    <property type="protein sequence ID" value="UNZ05091.1"/>
    <property type="molecule type" value="Genomic_DNA"/>
</dbReference>
<accession>A0ABY3Z457</accession>
<evidence type="ECO:0000313" key="1">
    <source>
        <dbReference type="EMBL" id="UNZ05091.1"/>
    </source>
</evidence>
<keyword evidence="2" id="KW-1185">Reference proteome</keyword>
<protein>
    <submittedName>
        <fullName evidence="1">Uncharacterized protein</fullName>
    </submittedName>
</protein>
<reference evidence="1 2" key="1">
    <citation type="submission" date="2022-03" db="EMBL/GenBank/DDBJ databases">
        <title>Complete genome of Streptomyces rimosus ssp. rimosus R7 (=ATCC 10970).</title>
        <authorList>
            <person name="Beganovic S."/>
            <person name="Ruckert C."/>
            <person name="Busche T."/>
            <person name="Kalinowski J."/>
            <person name="Wittmann C."/>
        </authorList>
    </citation>
    <scope>NUCLEOTIDE SEQUENCE [LARGE SCALE GENOMIC DNA]</scope>
    <source>
        <strain evidence="1 2">R7</strain>
    </source>
</reference>
<dbReference type="RefSeq" id="WP_003979869.1">
    <property type="nucleotide sequence ID" value="NZ_CP043497.1"/>
</dbReference>